<dbReference type="Proteomes" id="UP000294832">
    <property type="component" value="Unassembled WGS sequence"/>
</dbReference>
<evidence type="ECO:0000256" key="3">
    <source>
        <dbReference type="ARBA" id="ARBA00022989"/>
    </source>
</evidence>
<evidence type="ECO:0000256" key="1">
    <source>
        <dbReference type="ARBA" id="ARBA00022475"/>
    </source>
</evidence>
<dbReference type="OrthoDB" id="9814591at2"/>
<keyword evidence="7" id="KW-0997">Cell inner membrane</keyword>
<evidence type="ECO:0000256" key="2">
    <source>
        <dbReference type="ARBA" id="ARBA00022692"/>
    </source>
</evidence>
<evidence type="ECO:0000256" key="5">
    <source>
        <dbReference type="ARBA" id="ARBA00023239"/>
    </source>
</evidence>
<dbReference type="HAMAP" id="MF_02065">
    <property type="entry name" value="MltG"/>
    <property type="match status" value="1"/>
</dbReference>
<dbReference type="EMBL" id="SLWF01000014">
    <property type="protein sequence ID" value="TCN83656.1"/>
    <property type="molecule type" value="Genomic_DNA"/>
</dbReference>
<comment type="function">
    <text evidence="7">Functions as a peptidoglycan terminase that cleaves nascent peptidoglycan strands endolytically to terminate their elongation.</text>
</comment>
<gene>
    <name evidence="7" type="primary">mltG</name>
    <name evidence="8" type="ORF">EDC91_11452</name>
</gene>
<dbReference type="InterPro" id="IPR003770">
    <property type="entry name" value="MLTG-like"/>
</dbReference>
<dbReference type="NCBIfam" id="TIGR00247">
    <property type="entry name" value="endolytic transglycosylase MltG"/>
    <property type="match status" value="1"/>
</dbReference>
<dbReference type="GO" id="GO:0008932">
    <property type="term" value="F:lytic endotransglycosylase activity"/>
    <property type="evidence" value="ECO:0007669"/>
    <property type="project" value="UniProtKB-UniRule"/>
</dbReference>
<reference evidence="8 9" key="1">
    <citation type="submission" date="2019-03" db="EMBL/GenBank/DDBJ databases">
        <title>Freshwater and sediment microbial communities from various areas in North America, analyzing microbe dynamics in response to fracking.</title>
        <authorList>
            <person name="Lamendella R."/>
        </authorList>
    </citation>
    <scope>NUCLEOTIDE SEQUENCE [LARGE SCALE GENOMIC DNA]</scope>
    <source>
        <strain evidence="8 9">74A</strain>
    </source>
</reference>
<keyword evidence="3 7" id="KW-1133">Transmembrane helix</keyword>
<proteinExistence type="inferred from homology"/>
<dbReference type="GO" id="GO:0009252">
    <property type="term" value="P:peptidoglycan biosynthetic process"/>
    <property type="evidence" value="ECO:0007669"/>
    <property type="project" value="UniProtKB-UniRule"/>
</dbReference>
<evidence type="ECO:0000313" key="9">
    <source>
        <dbReference type="Proteomes" id="UP000294832"/>
    </source>
</evidence>
<dbReference type="RefSeq" id="WP_133039106.1">
    <property type="nucleotide sequence ID" value="NZ_SLWF01000014.1"/>
</dbReference>
<dbReference type="Gene3D" id="3.30.160.60">
    <property type="entry name" value="Classic Zinc Finger"/>
    <property type="match status" value="2"/>
</dbReference>
<dbReference type="PANTHER" id="PTHR30518:SF2">
    <property type="entry name" value="ENDOLYTIC MUREIN TRANSGLYCOSYLASE"/>
    <property type="match status" value="1"/>
</dbReference>
<comment type="caution">
    <text evidence="8">The sequence shown here is derived from an EMBL/GenBank/DDBJ whole genome shotgun (WGS) entry which is preliminary data.</text>
</comment>
<dbReference type="PANTHER" id="PTHR30518">
    <property type="entry name" value="ENDOLYTIC MUREIN TRANSGLYCOSYLASE"/>
    <property type="match status" value="1"/>
</dbReference>
<keyword evidence="5 7" id="KW-0456">Lyase</keyword>
<comment type="similarity">
    <text evidence="7">Belongs to the transglycosylase MltG family.</text>
</comment>
<evidence type="ECO:0000256" key="4">
    <source>
        <dbReference type="ARBA" id="ARBA00023136"/>
    </source>
</evidence>
<protein>
    <recommendedName>
        <fullName evidence="7">Endolytic murein transglycosylase</fullName>
        <ecNumber evidence="7">4.2.2.29</ecNumber>
    </recommendedName>
    <alternativeName>
        <fullName evidence="7">Peptidoglycan lytic transglycosylase</fullName>
    </alternativeName>
    <alternativeName>
        <fullName evidence="7">Peptidoglycan polymerization terminase</fullName>
    </alternativeName>
</protein>
<keyword evidence="9" id="KW-1185">Reference proteome</keyword>
<keyword evidence="4 7" id="KW-0472">Membrane</keyword>
<sequence>MKKWILITAATFLTLLTLLLAVGLWAYQQTQVFGRTALALESPQELQLGHGTSFHRLGQELQQRGWLQYDWRWKMLGKLQPQLTAIRSGLYEVLPQDTPESLLQKLVAGDEKRFTLTLVEGKTISEWRQYLQQLPHLQQSPQPFLLVLQQQGDDSAKAEGKFFPDTYQYRAGTELTTLLTQSYHKMQQELQAVWNERDQGLPLESPYELLILASIIEKETGKAEERRLISAVFINRLRKGMRLQTDPTVIYGMGDAFNGNITRKDLLQETPFNTYRIHGLPPTPIAAPGRESLMAAAHPEAVNYLYFVSRNDGSHVFSATLAEHNRAVDRYQRRKK</sequence>
<keyword evidence="6 7" id="KW-0961">Cell wall biogenesis/degradation</keyword>
<evidence type="ECO:0000256" key="6">
    <source>
        <dbReference type="ARBA" id="ARBA00023316"/>
    </source>
</evidence>
<name>A0A4R2FEZ4_9GAMM</name>
<dbReference type="AlphaFoldDB" id="A0A4R2FEZ4"/>
<dbReference type="Pfam" id="PF02618">
    <property type="entry name" value="YceG"/>
    <property type="match status" value="1"/>
</dbReference>
<keyword evidence="1 7" id="KW-1003">Cell membrane</keyword>
<dbReference type="CDD" id="cd08010">
    <property type="entry name" value="MltG_like"/>
    <property type="match status" value="1"/>
</dbReference>
<dbReference type="GO" id="GO:0005886">
    <property type="term" value="C:plasma membrane"/>
    <property type="evidence" value="ECO:0007669"/>
    <property type="project" value="UniProtKB-UniRule"/>
</dbReference>
<comment type="catalytic activity">
    <reaction evidence="7">
        <text>a peptidoglycan chain = a peptidoglycan chain with N-acetyl-1,6-anhydromuramyl-[peptide] at the reducing end + a peptidoglycan chain with N-acetylglucosamine at the non-reducing end.</text>
        <dbReference type="EC" id="4.2.2.29"/>
    </reaction>
</comment>
<dbReference type="GO" id="GO:0071555">
    <property type="term" value="P:cell wall organization"/>
    <property type="evidence" value="ECO:0007669"/>
    <property type="project" value="UniProtKB-KW"/>
</dbReference>
<keyword evidence="2 7" id="KW-0812">Transmembrane</keyword>
<dbReference type="FunFam" id="3.30.160.60:FF:000242">
    <property type="entry name" value="Endolytic murein transglycosylase"/>
    <property type="match status" value="1"/>
</dbReference>
<evidence type="ECO:0000256" key="7">
    <source>
        <dbReference type="HAMAP-Rule" id="MF_02065"/>
    </source>
</evidence>
<feature type="site" description="Important for catalytic activity" evidence="7">
    <location>
        <position position="219"/>
    </location>
</feature>
<accession>A0A4R2FEZ4</accession>
<organism evidence="8 9">
    <name type="scientific">Shewanella fodinae</name>
    <dbReference type="NCBI Taxonomy" id="552357"/>
    <lineage>
        <taxon>Bacteria</taxon>
        <taxon>Pseudomonadati</taxon>
        <taxon>Pseudomonadota</taxon>
        <taxon>Gammaproteobacteria</taxon>
        <taxon>Alteromonadales</taxon>
        <taxon>Shewanellaceae</taxon>
        <taxon>Shewanella</taxon>
    </lineage>
</organism>
<dbReference type="EC" id="4.2.2.29" evidence="7"/>
<evidence type="ECO:0000313" key="8">
    <source>
        <dbReference type="EMBL" id="TCN83656.1"/>
    </source>
</evidence>